<name>A0A0A9DY46_ARUDO</name>
<sequence>MLPATIWIQQKLVGHFRPHPPHLGSHPQCDEADQERRLRRRGTRRVVFFLFFFNRYGEFRRGEKEMGVMRVGPARDYRMMGNIYVAVFCTRVSVGGIGAARSSSHAGLLAGK</sequence>
<dbReference type="AlphaFoldDB" id="A0A0A9DY46"/>
<protein>
    <submittedName>
        <fullName evidence="1">Uncharacterized protein</fullName>
    </submittedName>
</protein>
<dbReference type="EMBL" id="GBRH01209223">
    <property type="protein sequence ID" value="JAD88672.1"/>
    <property type="molecule type" value="Transcribed_RNA"/>
</dbReference>
<organism evidence="1">
    <name type="scientific">Arundo donax</name>
    <name type="common">Giant reed</name>
    <name type="synonym">Donax arundinaceus</name>
    <dbReference type="NCBI Taxonomy" id="35708"/>
    <lineage>
        <taxon>Eukaryota</taxon>
        <taxon>Viridiplantae</taxon>
        <taxon>Streptophyta</taxon>
        <taxon>Embryophyta</taxon>
        <taxon>Tracheophyta</taxon>
        <taxon>Spermatophyta</taxon>
        <taxon>Magnoliopsida</taxon>
        <taxon>Liliopsida</taxon>
        <taxon>Poales</taxon>
        <taxon>Poaceae</taxon>
        <taxon>PACMAD clade</taxon>
        <taxon>Arundinoideae</taxon>
        <taxon>Arundineae</taxon>
        <taxon>Arundo</taxon>
    </lineage>
</organism>
<proteinExistence type="predicted"/>
<reference evidence="1" key="1">
    <citation type="submission" date="2014-09" db="EMBL/GenBank/DDBJ databases">
        <authorList>
            <person name="Magalhaes I.L.F."/>
            <person name="Oliveira U."/>
            <person name="Santos F.R."/>
            <person name="Vidigal T.H.D.A."/>
            <person name="Brescovit A.D."/>
            <person name="Santos A.J."/>
        </authorList>
    </citation>
    <scope>NUCLEOTIDE SEQUENCE</scope>
    <source>
        <tissue evidence="1">Shoot tissue taken approximately 20 cm above the soil surface</tissue>
    </source>
</reference>
<evidence type="ECO:0000313" key="1">
    <source>
        <dbReference type="EMBL" id="JAD88672.1"/>
    </source>
</evidence>
<accession>A0A0A9DY46</accession>
<reference evidence="1" key="2">
    <citation type="journal article" date="2015" name="Data Brief">
        <title>Shoot transcriptome of the giant reed, Arundo donax.</title>
        <authorList>
            <person name="Barrero R.A."/>
            <person name="Guerrero F.D."/>
            <person name="Moolhuijzen P."/>
            <person name="Goolsby J.A."/>
            <person name="Tidwell J."/>
            <person name="Bellgard S.E."/>
            <person name="Bellgard M.I."/>
        </authorList>
    </citation>
    <scope>NUCLEOTIDE SEQUENCE</scope>
    <source>
        <tissue evidence="1">Shoot tissue taken approximately 20 cm above the soil surface</tissue>
    </source>
</reference>